<dbReference type="CDD" id="cd00051">
    <property type="entry name" value="EFh"/>
    <property type="match status" value="2"/>
</dbReference>
<feature type="transmembrane region" description="Helical" evidence="11">
    <location>
        <begin position="675"/>
        <end position="702"/>
    </location>
</feature>
<feature type="domain" description="C2H2-type" evidence="12">
    <location>
        <begin position="1261"/>
        <end position="1291"/>
    </location>
</feature>
<dbReference type="Gene3D" id="3.30.160.60">
    <property type="entry name" value="Classic Zinc Finger"/>
    <property type="match status" value="2"/>
</dbReference>
<keyword evidence="3" id="KW-0677">Repeat</keyword>
<evidence type="ECO:0000256" key="11">
    <source>
        <dbReference type="SAM" id="Phobius"/>
    </source>
</evidence>
<keyword evidence="11" id="KW-0472">Membrane</keyword>
<feature type="non-terminal residue" evidence="15">
    <location>
        <position position="1"/>
    </location>
</feature>
<dbReference type="SUPFAM" id="SSF57667">
    <property type="entry name" value="beta-beta-alpha zinc fingers"/>
    <property type="match status" value="1"/>
</dbReference>
<evidence type="ECO:0000256" key="1">
    <source>
        <dbReference type="ARBA" id="ARBA00004173"/>
    </source>
</evidence>
<evidence type="ECO:0000256" key="2">
    <source>
        <dbReference type="ARBA" id="ARBA00006668"/>
    </source>
</evidence>
<dbReference type="SUPFAM" id="SSF47473">
    <property type="entry name" value="EF-hand"/>
    <property type="match status" value="1"/>
</dbReference>
<evidence type="ECO:0000259" key="13">
    <source>
        <dbReference type="PROSITE" id="PS50222"/>
    </source>
</evidence>
<feature type="domain" description="SEFIR" evidence="14">
    <location>
        <begin position="718"/>
        <end position="872"/>
    </location>
</feature>
<feature type="domain" description="C2H2-type" evidence="12">
    <location>
        <begin position="1225"/>
        <end position="1253"/>
    </location>
</feature>
<dbReference type="GO" id="GO:0016460">
    <property type="term" value="C:myosin II complex"/>
    <property type="evidence" value="ECO:0007669"/>
    <property type="project" value="TreeGrafter"/>
</dbReference>
<keyword evidence="5 15" id="KW-0689">Ribosomal protein</keyword>
<evidence type="ECO:0000259" key="12">
    <source>
        <dbReference type="PROSITE" id="PS50157"/>
    </source>
</evidence>
<keyword evidence="11" id="KW-0812">Transmembrane</keyword>
<dbReference type="PROSITE" id="PS50222">
    <property type="entry name" value="EF_HAND_2"/>
    <property type="match status" value="4"/>
</dbReference>
<dbReference type="InterPro" id="IPR013087">
    <property type="entry name" value="Znf_C2H2_type"/>
</dbReference>
<keyword evidence="11" id="KW-1133">Transmembrane helix</keyword>
<keyword evidence="4" id="KW-0106">Calcium</keyword>
<dbReference type="Gene3D" id="3.30.1320.10">
    <property type="match status" value="1"/>
</dbReference>
<feature type="domain" description="EF-hand" evidence="13">
    <location>
        <begin position="87"/>
        <end position="122"/>
    </location>
</feature>
<evidence type="ECO:0000259" key="14">
    <source>
        <dbReference type="PROSITE" id="PS51534"/>
    </source>
</evidence>
<dbReference type="SMART" id="SM00355">
    <property type="entry name" value="ZnF_C2H2"/>
    <property type="match status" value="7"/>
</dbReference>
<gene>
    <name evidence="15" type="ORF">X798_01603</name>
</gene>
<dbReference type="GO" id="GO:0005509">
    <property type="term" value="F:calcium ion binding"/>
    <property type="evidence" value="ECO:0007669"/>
    <property type="project" value="InterPro"/>
</dbReference>
<protein>
    <recommendedName>
        <fullName evidence="8">Small ribosomal subunit protein bS16m</fullName>
    </recommendedName>
    <alternativeName>
        <fullName evidence="9">28S ribosomal protein S16, mitochondrial</fullName>
    </alternativeName>
</protein>
<evidence type="ECO:0000256" key="6">
    <source>
        <dbReference type="ARBA" id="ARBA00023128"/>
    </source>
</evidence>
<dbReference type="OrthoDB" id="5855369at2759"/>
<keyword evidence="10" id="KW-0863">Zinc-finger</keyword>
<dbReference type="InterPro" id="IPR050230">
    <property type="entry name" value="CALM/Myosin/TropC-like"/>
</dbReference>
<feature type="domain" description="C2H2-type" evidence="12">
    <location>
        <begin position="995"/>
        <end position="1018"/>
    </location>
</feature>
<organism evidence="15 16">
    <name type="scientific">Onchocerca flexuosa</name>
    <dbReference type="NCBI Taxonomy" id="387005"/>
    <lineage>
        <taxon>Eukaryota</taxon>
        <taxon>Metazoa</taxon>
        <taxon>Ecdysozoa</taxon>
        <taxon>Nematoda</taxon>
        <taxon>Chromadorea</taxon>
        <taxon>Rhabditida</taxon>
        <taxon>Spirurina</taxon>
        <taxon>Spiruromorpha</taxon>
        <taxon>Filarioidea</taxon>
        <taxon>Onchocercidae</taxon>
        <taxon>Onchocerca</taxon>
    </lineage>
</organism>
<reference evidence="15 16" key="1">
    <citation type="submission" date="2015-12" db="EMBL/GenBank/DDBJ databases">
        <title>Draft genome of the nematode, Onchocerca flexuosa.</title>
        <authorList>
            <person name="Mitreva M."/>
        </authorList>
    </citation>
    <scope>NUCLEOTIDE SEQUENCE [LARGE SCALE GENOMIC DNA]</scope>
    <source>
        <strain evidence="15">Red Deer</strain>
    </source>
</reference>
<dbReference type="Pfam" id="PF00886">
    <property type="entry name" value="Ribosomal_S16"/>
    <property type="match status" value="1"/>
</dbReference>
<dbReference type="EMBL" id="KZ269981">
    <property type="protein sequence ID" value="OZC11187.1"/>
    <property type="molecule type" value="Genomic_DNA"/>
</dbReference>
<dbReference type="SMART" id="SM00054">
    <property type="entry name" value="EFh"/>
    <property type="match status" value="4"/>
</dbReference>
<dbReference type="InterPro" id="IPR036236">
    <property type="entry name" value="Znf_C2H2_sf"/>
</dbReference>
<dbReference type="Gene3D" id="3.40.50.11530">
    <property type="match status" value="1"/>
</dbReference>
<dbReference type="PROSITE" id="PS51534">
    <property type="entry name" value="SEFIR"/>
    <property type="match status" value="1"/>
</dbReference>
<comment type="similarity">
    <text evidence="2">Belongs to the bacterial ribosomal protein bS16 family.</text>
</comment>
<dbReference type="PROSITE" id="PS00028">
    <property type="entry name" value="ZINC_FINGER_C2H2_1"/>
    <property type="match status" value="5"/>
</dbReference>
<dbReference type="GO" id="GO:0005743">
    <property type="term" value="C:mitochondrial inner membrane"/>
    <property type="evidence" value="ECO:0007669"/>
    <property type="project" value="UniProtKB-ARBA"/>
</dbReference>
<dbReference type="GO" id="GO:0006412">
    <property type="term" value="P:translation"/>
    <property type="evidence" value="ECO:0007669"/>
    <property type="project" value="InterPro"/>
</dbReference>
<proteinExistence type="inferred from homology"/>
<comment type="subcellular location">
    <subcellularLocation>
        <location evidence="1">Mitochondrion</location>
    </subcellularLocation>
</comment>
<dbReference type="InterPro" id="IPR000307">
    <property type="entry name" value="Ribosomal_bS16"/>
</dbReference>
<dbReference type="Pfam" id="PF08357">
    <property type="entry name" value="SEFIR"/>
    <property type="match status" value="1"/>
</dbReference>
<dbReference type="GO" id="GO:0008270">
    <property type="term" value="F:zinc ion binding"/>
    <property type="evidence" value="ECO:0007669"/>
    <property type="project" value="UniProtKB-KW"/>
</dbReference>
<dbReference type="Pfam" id="PF13499">
    <property type="entry name" value="EF-hand_7"/>
    <property type="match status" value="2"/>
</dbReference>
<accession>A0A238C0Z7</accession>
<dbReference type="PROSITE" id="PS50157">
    <property type="entry name" value="ZINC_FINGER_C2H2_2"/>
    <property type="match status" value="4"/>
</dbReference>
<dbReference type="FunFam" id="3.30.1320.10:FF:000004">
    <property type="entry name" value="28S ribosomal protein S16, mitochondrial"/>
    <property type="match status" value="1"/>
</dbReference>
<feature type="domain" description="EF-hand" evidence="13">
    <location>
        <begin position="163"/>
        <end position="198"/>
    </location>
</feature>
<dbReference type="Gene3D" id="1.10.238.10">
    <property type="entry name" value="EF-hand"/>
    <property type="match status" value="2"/>
</dbReference>
<sequence>HSSVLDFALITDEETFFSVTSSVCLQITNLYSCYFFLMDESNDALSQLSPEQVEQFRKYFNMFDKENKGFIKATQIGQILRTMGQAFEERDLKQLIKEFDTDGSGEIEFEEFAAMAANFVVENGNNGMEDELREAFRLYDKEGNGYIAVSDLRDILRALDENISEDELDEMIADIDTDGSGTVDFDANLTRFACRLISWQAKEMIRNASKLKYAAGRPSIGLALFGCKNRPAYRIVVFPDKAYGRHHEGSIIEELGVFDPLPNFRNEKLVACDITRVKYWIGERNAHISPSLLELLGLWGVLPIHPKTFIRARHHLEELEETKLKTQSNDMLHISNEKKKTSLRMKYFLAAFCTYSLFFVDHVSAECREQVEVLPRNSRDPKIFQNLYIFENDTQKCNEAETLLISSRPPFCDSHDLNVTFSSIAVLPSGINMLPYILLNVSIWINNPSSSVFLRLECLEAPNLEDDYCHDHEEQYRRWGRMIWPCRSLTLSEPDLVNYPFFFGYHCFRLSSYSHYRLNVSCAPNLCRKSFIVTIPEETQVHLSINRFYNKDATNGENYWSPLVSVDLTLLDRVVIRYDRQPSFKSARISVAVFETIASSSVHLFTDTLDADAVEYEWKNVPAGNFTAYLYVSRIDCNLMCSNGISNECILCPNTRIHFTVEEDKIWFSVSVKSLLYYGIFIIGAAILCFIATMAFWIFFWAGKCQKVSLPEVSFSQRTTVFIVYTDDSELHSDCITVLAEILQREANVDVFIDQFELKCSGALPLRWFLNKFAVANHVVLIFSEGANAILRGESLIQRQPFPEFFSIALNMLITECSKDVTKQSVKLLSEMSLRFTFAHMTYSPSSVIPEEFSALPINIFKLPEQNSGSGFAPENVPFQVSHSMLTPEEQVHIAETLNLEPPDIHTSMEEIIPKADTLALIGSPDDSSFDTDDSASDKIHLQQFLTVQMSYVAKRRKAITKRVERKHACPNCDARFPFPNKLRLHISSNHSLANICELCPERFNRFNELRTHMRHAHQIIHQCHLCAYSSSVKAELKKHVVKCHDNGVRCTIDGCSATVAYNRLRRHIKEVHCNELQSSLIADDQILEDSSELKNNLIEDSPTKTKFFSPAEKSNATNTFSGVESVSIHNNLPLMDKMQEPISNCISSKTSSQNAETCSHLSATVQHDEATIEDCNDYCDRIETGNAFKMEQDNSKHICREESLETSSQPDELFFFFFFFEGGYECQECGKIFCDVYKSRRHWNRVHFKRYKERDRPKKYACKISKCTQYFSCPSKLQDHISTAHNEEARFDCETCSRKFRSRASFAIHLRRYHLVSIRDVPYGFTEGTGVSSNNISGETCAIAQNIAGKTEVVTT</sequence>
<feature type="domain" description="C2H2-type" evidence="12">
    <location>
        <begin position="1292"/>
        <end position="1315"/>
    </location>
</feature>
<evidence type="ECO:0000256" key="3">
    <source>
        <dbReference type="ARBA" id="ARBA00022737"/>
    </source>
</evidence>
<dbReference type="GO" id="GO:0015935">
    <property type="term" value="C:small ribosomal subunit"/>
    <property type="evidence" value="ECO:0007669"/>
    <property type="project" value="UniProtKB-ARBA"/>
</dbReference>
<name>A0A238C0Z7_9BILA</name>
<dbReference type="InterPro" id="IPR002048">
    <property type="entry name" value="EF_hand_dom"/>
</dbReference>
<dbReference type="PANTHER" id="PTHR23048:SF0">
    <property type="entry name" value="CALMODULIN LIKE 3"/>
    <property type="match status" value="1"/>
</dbReference>
<dbReference type="InterPro" id="IPR011992">
    <property type="entry name" value="EF-hand-dom_pair"/>
</dbReference>
<evidence type="ECO:0000256" key="5">
    <source>
        <dbReference type="ARBA" id="ARBA00022980"/>
    </source>
</evidence>
<dbReference type="PROSITE" id="PS00018">
    <property type="entry name" value="EF_HAND_1"/>
    <property type="match status" value="1"/>
</dbReference>
<dbReference type="InterPro" id="IPR013568">
    <property type="entry name" value="SEFIR_dom"/>
</dbReference>
<evidence type="ECO:0000256" key="4">
    <source>
        <dbReference type="ARBA" id="ARBA00022837"/>
    </source>
</evidence>
<keyword evidence="16" id="KW-1185">Reference proteome</keyword>
<evidence type="ECO:0000256" key="9">
    <source>
        <dbReference type="ARBA" id="ARBA00035438"/>
    </source>
</evidence>
<dbReference type="SUPFAM" id="SSF54565">
    <property type="entry name" value="Ribosomal protein S16"/>
    <property type="match status" value="1"/>
</dbReference>
<dbReference type="FunFam" id="1.10.238.10:FF:000001">
    <property type="entry name" value="Calmodulin 1"/>
    <property type="match status" value="1"/>
</dbReference>
<keyword evidence="7" id="KW-0687">Ribonucleoprotein</keyword>
<keyword evidence="10" id="KW-0479">Metal-binding</keyword>
<evidence type="ECO:0000313" key="15">
    <source>
        <dbReference type="EMBL" id="OZC11187.1"/>
    </source>
</evidence>
<dbReference type="Proteomes" id="UP000242913">
    <property type="component" value="Unassembled WGS sequence"/>
</dbReference>
<dbReference type="InterPro" id="IPR023803">
    <property type="entry name" value="Ribosomal_bS16_dom_sf"/>
</dbReference>
<dbReference type="PANTHER" id="PTHR23048">
    <property type="entry name" value="MYOSIN LIGHT CHAIN 1, 3"/>
    <property type="match status" value="1"/>
</dbReference>
<feature type="transmembrane region" description="Helical" evidence="11">
    <location>
        <begin position="424"/>
        <end position="445"/>
    </location>
</feature>
<evidence type="ECO:0000256" key="8">
    <source>
        <dbReference type="ARBA" id="ARBA00035263"/>
    </source>
</evidence>
<evidence type="ECO:0000256" key="10">
    <source>
        <dbReference type="PROSITE-ProRule" id="PRU00042"/>
    </source>
</evidence>
<evidence type="ECO:0000313" key="16">
    <source>
        <dbReference type="Proteomes" id="UP000242913"/>
    </source>
</evidence>
<keyword evidence="6" id="KW-0496">Mitochondrion</keyword>
<dbReference type="GO" id="GO:0003735">
    <property type="term" value="F:structural constituent of ribosome"/>
    <property type="evidence" value="ECO:0007669"/>
    <property type="project" value="InterPro"/>
</dbReference>
<dbReference type="InterPro" id="IPR018247">
    <property type="entry name" value="EF_Hand_1_Ca_BS"/>
</dbReference>
<dbReference type="GO" id="GO:0005759">
    <property type="term" value="C:mitochondrial matrix"/>
    <property type="evidence" value="ECO:0007669"/>
    <property type="project" value="UniProtKB-ARBA"/>
</dbReference>
<feature type="domain" description="EF-hand" evidence="13">
    <location>
        <begin position="51"/>
        <end position="86"/>
    </location>
</feature>
<feature type="domain" description="EF-hand" evidence="13">
    <location>
        <begin position="127"/>
        <end position="162"/>
    </location>
</feature>
<evidence type="ECO:0000256" key="7">
    <source>
        <dbReference type="ARBA" id="ARBA00023274"/>
    </source>
</evidence>
<keyword evidence="10" id="KW-0862">Zinc</keyword>